<feature type="region of interest" description="Disordered" evidence="1">
    <location>
        <begin position="1"/>
        <end position="30"/>
    </location>
</feature>
<proteinExistence type="predicted"/>
<reference evidence="4" key="1">
    <citation type="submission" date="2017-05" db="EMBL/GenBank/DDBJ databases">
        <title>Complete and WGS of Bordetella genogroups.</title>
        <authorList>
            <person name="Spilker T."/>
            <person name="Lipuma J."/>
        </authorList>
    </citation>
    <scope>NUCLEOTIDE SEQUENCE [LARGE SCALE GENOMIC DNA]</scope>
    <source>
        <strain evidence="4">AU8856</strain>
    </source>
</reference>
<name>A0A261UI53_9BORD</name>
<evidence type="ECO:0000259" key="2">
    <source>
        <dbReference type="PROSITE" id="PS51677"/>
    </source>
</evidence>
<dbReference type="PANTHER" id="PTHR47561">
    <property type="entry name" value="POLYSACCHARIDE DEACETYLASE FAMILY PROTEIN (AFU_ORTHOLOGUE AFUA_6G05030)"/>
    <property type="match status" value="1"/>
</dbReference>
<protein>
    <recommendedName>
        <fullName evidence="2">NodB homology domain-containing protein</fullName>
    </recommendedName>
</protein>
<accession>A0A261UI53</accession>
<organism evidence="3 4">
    <name type="scientific">Bordetella genomosp. 11</name>
    <dbReference type="NCBI Taxonomy" id="1416808"/>
    <lineage>
        <taxon>Bacteria</taxon>
        <taxon>Pseudomonadati</taxon>
        <taxon>Pseudomonadota</taxon>
        <taxon>Betaproteobacteria</taxon>
        <taxon>Burkholderiales</taxon>
        <taxon>Alcaligenaceae</taxon>
        <taxon>Bordetella</taxon>
    </lineage>
</organism>
<dbReference type="InterPro" id="IPR002509">
    <property type="entry name" value="NODB_dom"/>
</dbReference>
<evidence type="ECO:0000256" key="1">
    <source>
        <dbReference type="SAM" id="MobiDB-lite"/>
    </source>
</evidence>
<dbReference type="Pfam" id="PF01522">
    <property type="entry name" value="Polysacc_deac_1"/>
    <property type="match status" value="1"/>
</dbReference>
<sequence length="302" mass="34528">MDRTGDRHGDGRSGSPLQSTTDHRGSRMRQTTFPEAMRCVVLIGIDFDGPSHEVGRGIAPLGKHSWGNYSARCGVPRHMEMLDRHNIKGTFFVPGYDAERHPTTIEDIDRNGFEVAAHGYLHEAWELKAEEEEALLRKTDGILRDIIKKPVLGWRSPSGRKSDKTMKVLKSLGYIYDSSDKDYDRPYRLRFGKGQDDVIVELPNNTYSLDDFPFYKFSYTPPSEVLAQWKSEFDAIYRNDRFFVMSLHPRAGWGSGTPSRTKALSDLIAYMKTHDGVQFMESRTFAQWCRDNSNNLEEVSFA</sequence>
<evidence type="ECO:0000313" key="3">
    <source>
        <dbReference type="EMBL" id="OZI61072.1"/>
    </source>
</evidence>
<dbReference type="InterPro" id="IPR011330">
    <property type="entry name" value="Glyco_hydro/deAcase_b/a-brl"/>
</dbReference>
<dbReference type="GO" id="GO:0005975">
    <property type="term" value="P:carbohydrate metabolic process"/>
    <property type="evidence" value="ECO:0007669"/>
    <property type="project" value="InterPro"/>
</dbReference>
<gene>
    <name evidence="3" type="ORF">CAL28_17140</name>
</gene>
<evidence type="ECO:0000313" key="4">
    <source>
        <dbReference type="Proteomes" id="UP000215767"/>
    </source>
</evidence>
<dbReference type="Gene3D" id="3.20.20.370">
    <property type="entry name" value="Glycoside hydrolase/deacetylase"/>
    <property type="match status" value="1"/>
</dbReference>
<dbReference type="GO" id="GO:0016810">
    <property type="term" value="F:hydrolase activity, acting on carbon-nitrogen (but not peptide) bonds"/>
    <property type="evidence" value="ECO:0007669"/>
    <property type="project" value="InterPro"/>
</dbReference>
<dbReference type="PANTHER" id="PTHR47561:SF1">
    <property type="entry name" value="POLYSACCHARIDE DEACETYLASE FAMILY PROTEIN (AFU_ORTHOLOGUE AFUA_6G05030)"/>
    <property type="match status" value="1"/>
</dbReference>
<feature type="compositionally biased region" description="Basic and acidic residues" evidence="1">
    <location>
        <begin position="1"/>
        <end position="11"/>
    </location>
</feature>
<dbReference type="SUPFAM" id="SSF88713">
    <property type="entry name" value="Glycoside hydrolase/deacetylase"/>
    <property type="match status" value="1"/>
</dbReference>
<dbReference type="OrthoDB" id="9074860at2"/>
<feature type="domain" description="NodB homology" evidence="2">
    <location>
        <begin position="56"/>
        <end position="280"/>
    </location>
</feature>
<dbReference type="AlphaFoldDB" id="A0A261UI53"/>
<comment type="caution">
    <text evidence="3">The sequence shown here is derived from an EMBL/GenBank/DDBJ whole genome shotgun (WGS) entry which is preliminary data.</text>
</comment>
<keyword evidence="4" id="KW-1185">Reference proteome</keyword>
<dbReference type="EMBL" id="NEVS01000004">
    <property type="protein sequence ID" value="OZI61072.1"/>
    <property type="molecule type" value="Genomic_DNA"/>
</dbReference>
<dbReference type="Proteomes" id="UP000215767">
    <property type="component" value="Unassembled WGS sequence"/>
</dbReference>
<dbReference type="PROSITE" id="PS51677">
    <property type="entry name" value="NODB"/>
    <property type="match status" value="1"/>
</dbReference>